<keyword evidence="1" id="KW-0472">Membrane</keyword>
<name>A0A0J9TLW3_PLAVI</name>
<dbReference type="AlphaFoldDB" id="A0A0J9TLW3"/>
<gene>
    <name evidence="2" type="ORF">PVMG_05326</name>
</gene>
<evidence type="ECO:0000313" key="3">
    <source>
        <dbReference type="Proteomes" id="UP000053776"/>
    </source>
</evidence>
<feature type="non-terminal residue" evidence="2">
    <location>
        <position position="83"/>
    </location>
</feature>
<accession>A0A0J9TLW3</accession>
<sequence>CIKIYTKYVEKCKTNYDIYFVELDKFSEIYNEYMRNNSPCKKLPKILSHLRGNNPKVILIPYIIISVTLFILFILYKFNININ</sequence>
<dbReference type="EMBL" id="KQ234975">
    <property type="protein sequence ID" value="KMZ95727.1"/>
    <property type="molecule type" value="Genomic_DNA"/>
</dbReference>
<dbReference type="Proteomes" id="UP000053776">
    <property type="component" value="Unassembled WGS sequence"/>
</dbReference>
<evidence type="ECO:0000256" key="1">
    <source>
        <dbReference type="SAM" id="Phobius"/>
    </source>
</evidence>
<feature type="transmembrane region" description="Helical" evidence="1">
    <location>
        <begin position="57"/>
        <end position="76"/>
    </location>
</feature>
<keyword evidence="1" id="KW-0812">Transmembrane</keyword>
<evidence type="ECO:0000313" key="2">
    <source>
        <dbReference type="EMBL" id="KMZ95727.1"/>
    </source>
</evidence>
<evidence type="ECO:0008006" key="4">
    <source>
        <dbReference type="Google" id="ProtNLM"/>
    </source>
</evidence>
<protein>
    <recommendedName>
        <fullName evidence="4">Variable surface protein</fullName>
    </recommendedName>
</protein>
<proteinExistence type="predicted"/>
<keyword evidence="1" id="KW-1133">Transmembrane helix</keyword>
<reference evidence="2 3" key="1">
    <citation type="submission" date="2011-08" db="EMBL/GenBank/DDBJ databases">
        <title>The Genome Sequence of Plasmodium vivax Mauritania I.</title>
        <authorList>
            <consortium name="The Broad Institute Genome Sequencing Platform"/>
            <consortium name="The Broad Institute Genome Sequencing Center for Infectious Disease"/>
            <person name="Neafsey D."/>
            <person name="Carlton J."/>
            <person name="Barnwell J."/>
            <person name="Collins W."/>
            <person name="Escalante A."/>
            <person name="Mullikin J."/>
            <person name="Saul A."/>
            <person name="Guigo R."/>
            <person name="Camara F."/>
            <person name="Young S.K."/>
            <person name="Zeng Q."/>
            <person name="Gargeya S."/>
            <person name="Fitzgerald M."/>
            <person name="Haas B."/>
            <person name="Abouelleil A."/>
            <person name="Alvarado L."/>
            <person name="Arachchi H.M."/>
            <person name="Berlin A."/>
            <person name="Brown A."/>
            <person name="Chapman S.B."/>
            <person name="Chen Z."/>
            <person name="Dunbar C."/>
            <person name="Freedman E."/>
            <person name="Gearin G."/>
            <person name="Gellesch M."/>
            <person name="Goldberg J."/>
            <person name="Griggs A."/>
            <person name="Gujja S."/>
            <person name="Heiman D."/>
            <person name="Howarth C."/>
            <person name="Larson L."/>
            <person name="Lui A."/>
            <person name="MacDonald P.J.P."/>
            <person name="Montmayeur A."/>
            <person name="Murphy C."/>
            <person name="Neiman D."/>
            <person name="Pearson M."/>
            <person name="Priest M."/>
            <person name="Roberts A."/>
            <person name="Saif S."/>
            <person name="Shea T."/>
            <person name="Shenoy N."/>
            <person name="Sisk P."/>
            <person name="Stolte C."/>
            <person name="Sykes S."/>
            <person name="Wortman J."/>
            <person name="Nusbaum C."/>
            <person name="Birren B."/>
        </authorList>
    </citation>
    <scope>NUCLEOTIDE SEQUENCE [LARGE SCALE GENOMIC DNA]</scope>
    <source>
        <strain evidence="2 3">Mauritania I</strain>
    </source>
</reference>
<feature type="non-terminal residue" evidence="2">
    <location>
        <position position="1"/>
    </location>
</feature>
<organism evidence="2 3">
    <name type="scientific">Plasmodium vivax Mauritania I</name>
    <dbReference type="NCBI Taxonomy" id="1035515"/>
    <lineage>
        <taxon>Eukaryota</taxon>
        <taxon>Sar</taxon>
        <taxon>Alveolata</taxon>
        <taxon>Apicomplexa</taxon>
        <taxon>Aconoidasida</taxon>
        <taxon>Haemosporida</taxon>
        <taxon>Plasmodiidae</taxon>
        <taxon>Plasmodium</taxon>
        <taxon>Plasmodium (Plasmodium)</taxon>
    </lineage>
</organism>